<feature type="transmembrane region" description="Helical" evidence="1">
    <location>
        <begin position="208"/>
        <end position="228"/>
    </location>
</feature>
<feature type="transmembrane region" description="Helical" evidence="1">
    <location>
        <begin position="122"/>
        <end position="149"/>
    </location>
</feature>
<feature type="transmembrane region" description="Helical" evidence="1">
    <location>
        <begin position="93"/>
        <end position="110"/>
    </location>
</feature>
<keyword evidence="3" id="KW-1185">Reference proteome</keyword>
<evidence type="ECO:0000313" key="2">
    <source>
        <dbReference type="EMBL" id="KAK7739622.1"/>
    </source>
</evidence>
<dbReference type="AlphaFoldDB" id="A0AAN9U438"/>
<evidence type="ECO:0000313" key="3">
    <source>
        <dbReference type="Proteomes" id="UP001320420"/>
    </source>
</evidence>
<dbReference type="EMBL" id="JAKJXP020000180">
    <property type="protein sequence ID" value="KAK7739622.1"/>
    <property type="molecule type" value="Genomic_DNA"/>
</dbReference>
<evidence type="ECO:0000256" key="1">
    <source>
        <dbReference type="SAM" id="Phobius"/>
    </source>
</evidence>
<gene>
    <name evidence="2" type="ORF">SLS62_011240</name>
</gene>
<keyword evidence="1" id="KW-0812">Transmembrane</keyword>
<organism evidence="2 3">
    <name type="scientific">Diatrype stigma</name>
    <dbReference type="NCBI Taxonomy" id="117547"/>
    <lineage>
        <taxon>Eukaryota</taxon>
        <taxon>Fungi</taxon>
        <taxon>Dikarya</taxon>
        <taxon>Ascomycota</taxon>
        <taxon>Pezizomycotina</taxon>
        <taxon>Sordariomycetes</taxon>
        <taxon>Xylariomycetidae</taxon>
        <taxon>Xylariales</taxon>
        <taxon>Diatrypaceae</taxon>
        <taxon>Diatrype</taxon>
    </lineage>
</organism>
<proteinExistence type="predicted"/>
<keyword evidence="1" id="KW-1133">Transmembrane helix</keyword>
<protein>
    <submittedName>
        <fullName evidence="2">Uncharacterized protein</fullName>
    </submittedName>
</protein>
<feature type="transmembrane region" description="Helical" evidence="1">
    <location>
        <begin position="248"/>
        <end position="270"/>
    </location>
</feature>
<reference evidence="2 3" key="1">
    <citation type="submission" date="2024-02" db="EMBL/GenBank/DDBJ databases">
        <title>De novo assembly and annotation of 12 fungi associated with fruit tree decline syndrome in Ontario, Canada.</title>
        <authorList>
            <person name="Sulman M."/>
            <person name="Ellouze W."/>
            <person name="Ilyukhin E."/>
        </authorList>
    </citation>
    <scope>NUCLEOTIDE SEQUENCE [LARGE SCALE GENOMIC DNA]</scope>
    <source>
        <strain evidence="2 3">M11/M66-122</strain>
    </source>
</reference>
<sequence>MAPVAKYALVPLFVGFSLFGLYATLGVLTKTGAGLVTRDLASAPAPAVLRGAPEPFRTTYTGVGPVDRHLSVLVGFFAALLDDPGAGWDTSAFFLWTLGQAGAAWTLLLLESLRAGHRGRLVSFAGTAGFLFQNLTYAFVVPLYLALHLLTSPAARLRPGDGDAARRALFVYLWDLAVLTSNVAVAFLAPSLLMTLPAAFGHSAAQHYGWLAAWQLFPVWSAVLQWAAHRAGYFLLGSMVPRDDAGRATTPGVAFAVAVSGVYEFALTLAVATHLPVLAVAALPAPLRAALAPALPAALAPVLEQVTFARTFVPWPLPAGPPAVSRDAYGPGDLAAVMLNFLQYDLYSGSVPFLLWAVYLHQTTVKDATFLGMLRKVAFWLVLGGPLAVVAALLWERDEVVKEGETPLEAKTK</sequence>
<accession>A0AAN9U438</accession>
<comment type="caution">
    <text evidence="2">The sequence shown here is derived from an EMBL/GenBank/DDBJ whole genome shotgun (WGS) entry which is preliminary data.</text>
</comment>
<feature type="transmembrane region" description="Helical" evidence="1">
    <location>
        <begin position="377"/>
        <end position="395"/>
    </location>
</feature>
<keyword evidence="1" id="KW-0472">Membrane</keyword>
<feature type="transmembrane region" description="Helical" evidence="1">
    <location>
        <begin position="169"/>
        <end position="196"/>
    </location>
</feature>
<dbReference type="Proteomes" id="UP001320420">
    <property type="component" value="Unassembled WGS sequence"/>
</dbReference>
<feature type="transmembrane region" description="Helical" evidence="1">
    <location>
        <begin position="277"/>
        <end position="299"/>
    </location>
</feature>
<feature type="transmembrane region" description="Helical" evidence="1">
    <location>
        <begin position="7"/>
        <end position="28"/>
    </location>
</feature>
<name>A0AAN9U438_9PEZI</name>